<accession>A0AAV0VQB8</accession>
<comment type="caution">
    <text evidence="2">The sequence shown here is derived from an EMBL/GenBank/DDBJ whole genome shotgun (WGS) entry which is preliminary data.</text>
</comment>
<sequence>MYYDKNSIKDEMIQQHNVRKPLFVLRKTMPNTVRSPMQSSYEKGQFGKNINNQSMENIKDGGMTSGITIQLIWPKDSLLLPPQPAPSYSDKLSHNRR</sequence>
<dbReference type="Proteomes" id="UP001160148">
    <property type="component" value="Unassembled WGS sequence"/>
</dbReference>
<proteinExistence type="predicted"/>
<name>A0AAV0VQB8_9HEMI</name>
<evidence type="ECO:0000313" key="2">
    <source>
        <dbReference type="EMBL" id="CAI6346482.1"/>
    </source>
</evidence>
<reference evidence="2 3" key="1">
    <citation type="submission" date="2023-01" db="EMBL/GenBank/DDBJ databases">
        <authorList>
            <person name="Whitehead M."/>
        </authorList>
    </citation>
    <scope>NUCLEOTIDE SEQUENCE [LARGE SCALE GENOMIC DNA]</scope>
</reference>
<evidence type="ECO:0000256" key="1">
    <source>
        <dbReference type="SAM" id="MobiDB-lite"/>
    </source>
</evidence>
<dbReference type="AlphaFoldDB" id="A0AAV0VQB8"/>
<organism evidence="2 3">
    <name type="scientific">Macrosiphum euphorbiae</name>
    <name type="common">potato aphid</name>
    <dbReference type="NCBI Taxonomy" id="13131"/>
    <lineage>
        <taxon>Eukaryota</taxon>
        <taxon>Metazoa</taxon>
        <taxon>Ecdysozoa</taxon>
        <taxon>Arthropoda</taxon>
        <taxon>Hexapoda</taxon>
        <taxon>Insecta</taxon>
        <taxon>Pterygota</taxon>
        <taxon>Neoptera</taxon>
        <taxon>Paraneoptera</taxon>
        <taxon>Hemiptera</taxon>
        <taxon>Sternorrhyncha</taxon>
        <taxon>Aphidomorpha</taxon>
        <taxon>Aphidoidea</taxon>
        <taxon>Aphididae</taxon>
        <taxon>Macrosiphini</taxon>
        <taxon>Macrosiphum</taxon>
    </lineage>
</organism>
<gene>
    <name evidence="2" type="ORF">MEUPH1_LOCUS3390</name>
</gene>
<keyword evidence="3" id="KW-1185">Reference proteome</keyword>
<protein>
    <submittedName>
        <fullName evidence="2">Uncharacterized protein</fullName>
    </submittedName>
</protein>
<feature type="region of interest" description="Disordered" evidence="1">
    <location>
        <begin position="78"/>
        <end position="97"/>
    </location>
</feature>
<dbReference type="EMBL" id="CARXXK010000001">
    <property type="protein sequence ID" value="CAI6346482.1"/>
    <property type="molecule type" value="Genomic_DNA"/>
</dbReference>
<evidence type="ECO:0000313" key="3">
    <source>
        <dbReference type="Proteomes" id="UP001160148"/>
    </source>
</evidence>